<keyword evidence="2" id="KW-1185">Reference proteome</keyword>
<evidence type="ECO:0008006" key="3">
    <source>
        <dbReference type="Google" id="ProtNLM"/>
    </source>
</evidence>
<sequence length="66" mass="7611">MTIEELERDFIGEAEAAEIAHETERTFRQRRYDGNGPAYIKKGKTPLYRRSAVVEWLLSLERPSGA</sequence>
<reference evidence="1 2" key="1">
    <citation type="submission" date="2023-08" db="EMBL/GenBank/DDBJ databases">
        <title>Arthrobacter horti sp. nov., isolated from forest soil.</title>
        <authorList>
            <person name="Park M."/>
        </authorList>
    </citation>
    <scope>NUCLEOTIDE SEQUENCE [LARGE SCALE GENOMIC DNA]</scope>
    <source>
        <strain evidence="1 2">YJM1</strain>
    </source>
</reference>
<comment type="caution">
    <text evidence="1">The sequence shown here is derived from an EMBL/GenBank/DDBJ whole genome shotgun (WGS) entry which is preliminary data.</text>
</comment>
<accession>A0ABT9IMU8</accession>
<evidence type="ECO:0000313" key="1">
    <source>
        <dbReference type="EMBL" id="MDP5226911.1"/>
    </source>
</evidence>
<dbReference type="EMBL" id="JAVALS010000003">
    <property type="protein sequence ID" value="MDP5226911.1"/>
    <property type="molecule type" value="Genomic_DNA"/>
</dbReference>
<gene>
    <name evidence="1" type="ORF">Q9R02_07090</name>
</gene>
<name>A0ABT9IMU8_9MICC</name>
<organism evidence="1 2">
    <name type="scientific">Arthrobacter horti</name>
    <dbReference type="NCBI Taxonomy" id="3068273"/>
    <lineage>
        <taxon>Bacteria</taxon>
        <taxon>Bacillati</taxon>
        <taxon>Actinomycetota</taxon>
        <taxon>Actinomycetes</taxon>
        <taxon>Micrococcales</taxon>
        <taxon>Micrococcaceae</taxon>
        <taxon>Arthrobacter</taxon>
    </lineage>
</organism>
<dbReference type="RefSeq" id="WP_305995957.1">
    <property type="nucleotide sequence ID" value="NZ_JAVALS010000003.1"/>
</dbReference>
<dbReference type="Proteomes" id="UP001232725">
    <property type="component" value="Unassembled WGS sequence"/>
</dbReference>
<proteinExistence type="predicted"/>
<protein>
    <recommendedName>
        <fullName evidence="3">Helix-turn-helix domain-containing protein</fullName>
    </recommendedName>
</protein>
<evidence type="ECO:0000313" key="2">
    <source>
        <dbReference type="Proteomes" id="UP001232725"/>
    </source>
</evidence>